<dbReference type="InterPro" id="IPR043129">
    <property type="entry name" value="ATPase_NBD"/>
</dbReference>
<evidence type="ECO:0000259" key="8">
    <source>
        <dbReference type="Pfam" id="PF02782"/>
    </source>
</evidence>
<dbReference type="GO" id="GO:0008741">
    <property type="term" value="F:ribulokinase activity"/>
    <property type="evidence" value="ECO:0007669"/>
    <property type="project" value="InterPro"/>
</dbReference>
<dbReference type="OrthoDB" id="9805576at2"/>
<dbReference type="Proteomes" id="UP000245938">
    <property type="component" value="Unassembled WGS sequence"/>
</dbReference>
<dbReference type="PIRSF" id="PIRSF000538">
    <property type="entry name" value="GlpK"/>
    <property type="match status" value="1"/>
</dbReference>
<sequence length="535" mass="59539">MYSIGVDFGTASCRAILYNSYSEKTIKTVSYYYKDDEMIGNLQNSIKKEQQILQDPQQYIDGLIAVVTTLMNDQLIDKKLIVAMGIDFTSCTCLPVDKNFMPYSQVPIFKNEPNAYAKLWKSHSAQKEANHINDVLKDELLLSRYGGSISSEWLLPKLLEVKNDAPALFKEMDLYIEAGDWLVSKLTNTISRSSCHAGFKGLWEKKNGYLSQRLLNDIDSDFSTIYDTKLRGTVQSVGTIAGTLCEEFSELLNLHDQVAVSVSLIDAHAAVPGAKISTPGVLQVVMGTSTCHLLLSEEECIIPGVAGVVEDGILPGLYAYEAGQAAVGDLFASFIQEQLPPKYSEAAHENNQNIYDYLNSIAEKEQHKEHGLVILDWHHGNRSPYMNQQLSGVVIGEKLSTTAIDRYRALLESTAFGTRQIIELFTNHGVAVNEIIFTGGIPLKNEFLMQLYADVLQRPIQVISVPEIPAVGAARLAIQASGKSTNRDNSKVQSKVYQATKNTYEEKYTLYQKLGETLHKDDVMRMLFSMQNEGD</sequence>
<evidence type="ECO:0000256" key="4">
    <source>
        <dbReference type="ARBA" id="ARBA00022840"/>
    </source>
</evidence>
<dbReference type="InterPro" id="IPR000577">
    <property type="entry name" value="Carb_kinase_FGGY"/>
</dbReference>
<evidence type="ECO:0000259" key="7">
    <source>
        <dbReference type="Pfam" id="PF00370"/>
    </source>
</evidence>
<keyword evidence="2" id="KW-0547">Nucleotide-binding</keyword>
<keyword evidence="4" id="KW-0067">ATP-binding</keyword>
<dbReference type="CDD" id="cd07781">
    <property type="entry name" value="ASKHA_NBD_FGGY_L-RBK"/>
    <property type="match status" value="1"/>
</dbReference>
<evidence type="ECO:0000256" key="3">
    <source>
        <dbReference type="ARBA" id="ARBA00022777"/>
    </source>
</evidence>
<evidence type="ECO:0000313" key="9">
    <source>
        <dbReference type="EMBL" id="PWI24867.1"/>
    </source>
</evidence>
<reference evidence="9 10" key="1">
    <citation type="submission" date="2018-05" db="EMBL/GenBank/DDBJ databases">
        <title>Kurthia sibirica genome sequence.</title>
        <authorList>
            <person name="Maclea K.S."/>
            <person name="Goen A.E."/>
        </authorList>
    </citation>
    <scope>NUCLEOTIDE SEQUENCE [LARGE SCALE GENOMIC DNA]</scope>
    <source>
        <strain evidence="9 10">ATCC 49154</strain>
    </source>
</reference>
<evidence type="ECO:0000256" key="5">
    <source>
        <dbReference type="ARBA" id="ARBA00022935"/>
    </source>
</evidence>
<dbReference type="SUPFAM" id="SSF53067">
    <property type="entry name" value="Actin-like ATPase domain"/>
    <property type="match status" value="2"/>
</dbReference>
<dbReference type="InterPro" id="IPR005929">
    <property type="entry name" value="Ribulokinase"/>
</dbReference>
<keyword evidence="10" id="KW-1185">Reference proteome</keyword>
<dbReference type="InterPro" id="IPR018485">
    <property type="entry name" value="FGGY_C"/>
</dbReference>
<dbReference type="GO" id="GO:0019569">
    <property type="term" value="P:L-arabinose catabolic process to D-xylulose 5-phosphate"/>
    <property type="evidence" value="ECO:0007669"/>
    <property type="project" value="InterPro"/>
</dbReference>
<accession>A0A2U3AK11</accession>
<dbReference type="RefSeq" id="WP_109306563.1">
    <property type="nucleotide sequence ID" value="NZ_BJUF01000054.1"/>
</dbReference>
<keyword evidence="5" id="KW-0054">Arabinose catabolism</keyword>
<dbReference type="PANTHER" id="PTHR43435">
    <property type="entry name" value="RIBULOKINASE"/>
    <property type="match status" value="1"/>
</dbReference>
<organism evidence="9 10">
    <name type="scientific">Kurthia sibirica</name>
    <dbReference type="NCBI Taxonomy" id="202750"/>
    <lineage>
        <taxon>Bacteria</taxon>
        <taxon>Bacillati</taxon>
        <taxon>Bacillota</taxon>
        <taxon>Bacilli</taxon>
        <taxon>Bacillales</taxon>
        <taxon>Caryophanaceae</taxon>
        <taxon>Kurthia</taxon>
    </lineage>
</organism>
<dbReference type="EMBL" id="QFVR01000015">
    <property type="protein sequence ID" value="PWI24867.1"/>
    <property type="molecule type" value="Genomic_DNA"/>
</dbReference>
<dbReference type="InterPro" id="IPR018484">
    <property type="entry name" value="FGGY_N"/>
</dbReference>
<dbReference type="GO" id="GO:0005737">
    <property type="term" value="C:cytoplasm"/>
    <property type="evidence" value="ECO:0007669"/>
    <property type="project" value="TreeGrafter"/>
</dbReference>
<evidence type="ECO:0000313" key="10">
    <source>
        <dbReference type="Proteomes" id="UP000245938"/>
    </source>
</evidence>
<dbReference type="Gene3D" id="3.30.420.40">
    <property type="match status" value="2"/>
</dbReference>
<dbReference type="Pfam" id="PF02782">
    <property type="entry name" value="FGGY_C"/>
    <property type="match status" value="1"/>
</dbReference>
<protein>
    <submittedName>
        <fullName evidence="9">Ribulokinase</fullName>
    </submittedName>
</protein>
<dbReference type="NCBIfam" id="NF003154">
    <property type="entry name" value="PRK04123.1"/>
    <property type="match status" value="1"/>
</dbReference>
<proteinExistence type="predicted"/>
<keyword evidence="3 9" id="KW-0418">Kinase</keyword>
<dbReference type="PANTHER" id="PTHR43435:SF4">
    <property type="entry name" value="FGGY CARBOHYDRATE KINASE DOMAIN-CONTAINING PROTEIN"/>
    <property type="match status" value="1"/>
</dbReference>
<dbReference type="GO" id="GO:0019150">
    <property type="term" value="F:D-ribulokinase activity"/>
    <property type="evidence" value="ECO:0007669"/>
    <property type="project" value="TreeGrafter"/>
</dbReference>
<dbReference type="Pfam" id="PF00370">
    <property type="entry name" value="FGGY_N"/>
    <property type="match status" value="1"/>
</dbReference>
<dbReference type="AlphaFoldDB" id="A0A2U3AK11"/>
<dbReference type="GO" id="GO:0005524">
    <property type="term" value="F:ATP binding"/>
    <property type="evidence" value="ECO:0007669"/>
    <property type="project" value="UniProtKB-KW"/>
</dbReference>
<evidence type="ECO:0000256" key="1">
    <source>
        <dbReference type="ARBA" id="ARBA00022679"/>
    </source>
</evidence>
<keyword evidence="6" id="KW-0119">Carbohydrate metabolism</keyword>
<name>A0A2U3AK11_9BACL</name>
<evidence type="ECO:0000256" key="6">
    <source>
        <dbReference type="ARBA" id="ARBA00023277"/>
    </source>
</evidence>
<feature type="domain" description="Carbohydrate kinase FGGY C-terminal" evidence="8">
    <location>
        <begin position="284"/>
        <end position="478"/>
    </location>
</feature>
<keyword evidence="1" id="KW-0808">Transferase</keyword>
<feature type="domain" description="Carbohydrate kinase FGGY N-terminal" evidence="7">
    <location>
        <begin position="2"/>
        <end position="271"/>
    </location>
</feature>
<comment type="caution">
    <text evidence="9">The sequence shown here is derived from an EMBL/GenBank/DDBJ whole genome shotgun (WGS) entry which is preliminary data.</text>
</comment>
<evidence type="ECO:0000256" key="2">
    <source>
        <dbReference type="ARBA" id="ARBA00022741"/>
    </source>
</evidence>
<gene>
    <name evidence="9" type="ORF">DEX24_11445</name>
</gene>